<dbReference type="PRINTS" id="PR00039">
    <property type="entry name" value="HTHLYSR"/>
</dbReference>
<dbReference type="Pfam" id="PF03466">
    <property type="entry name" value="LysR_substrate"/>
    <property type="match status" value="1"/>
</dbReference>
<keyword evidence="3" id="KW-0238">DNA-binding</keyword>
<gene>
    <name evidence="6" type="ORF">HCU74_10265</name>
</gene>
<evidence type="ECO:0000313" key="6">
    <source>
        <dbReference type="EMBL" id="NKI17807.1"/>
    </source>
</evidence>
<dbReference type="Gene3D" id="1.10.10.10">
    <property type="entry name" value="Winged helix-like DNA-binding domain superfamily/Winged helix DNA-binding domain"/>
    <property type="match status" value="1"/>
</dbReference>
<dbReference type="PANTHER" id="PTHR30126">
    <property type="entry name" value="HTH-TYPE TRANSCRIPTIONAL REGULATOR"/>
    <property type="match status" value="1"/>
</dbReference>
<dbReference type="SUPFAM" id="SSF46785">
    <property type="entry name" value="Winged helix' DNA-binding domain"/>
    <property type="match status" value="1"/>
</dbReference>
<comment type="caution">
    <text evidence="6">The sequence shown here is derived from an EMBL/GenBank/DDBJ whole genome shotgun (WGS) entry which is preliminary data.</text>
</comment>
<reference evidence="6 7" key="1">
    <citation type="submission" date="2020-04" db="EMBL/GenBank/DDBJ databases">
        <authorList>
            <person name="Yoon J."/>
        </authorList>
    </citation>
    <scope>NUCLEOTIDE SEQUENCE [LARGE SCALE GENOMIC DNA]</scope>
    <source>
        <strain evidence="6 7">KMU-166</strain>
    </source>
</reference>
<dbReference type="SUPFAM" id="SSF53850">
    <property type="entry name" value="Periplasmic binding protein-like II"/>
    <property type="match status" value="1"/>
</dbReference>
<accession>A0ABX1GF36</accession>
<organism evidence="6 7">
    <name type="scientific">Spongiibacter thalassae</name>
    <dbReference type="NCBI Taxonomy" id="2721624"/>
    <lineage>
        <taxon>Bacteria</taxon>
        <taxon>Pseudomonadati</taxon>
        <taxon>Pseudomonadota</taxon>
        <taxon>Gammaproteobacteria</taxon>
        <taxon>Cellvibrionales</taxon>
        <taxon>Spongiibacteraceae</taxon>
        <taxon>Spongiibacter</taxon>
    </lineage>
</organism>
<evidence type="ECO:0000256" key="1">
    <source>
        <dbReference type="ARBA" id="ARBA00009437"/>
    </source>
</evidence>
<keyword evidence="4" id="KW-0804">Transcription</keyword>
<sequence length="308" mass="34810">MQISFLNRLTLRQITVFLAVCQHRSYSRAAEHLALTQPAVSAQIRSLEELVGQALFDYIGRQLFLTSAGELMLRAARELQQRLVHLEIELTDLHGQLQGRLNIAVETSAERLMGQKLQHFCQHHPGVDMAVHVGNHDDLLSRLRDNLDDLAVMTKVPSDQSLQYTPFAEHTLEVVIDRNHPLCTQTGLRLQDLLSYPMLLREPGSGTRQITDEYCRQNSVVIPRYQQLGSNRLICHALPGSENWSILPTDIIRDSGLAQQLSTLNVHGFPIRRSWCSVYPRAKHLNPLSKAFLDTLHTPIRGAPRDTG</sequence>
<evidence type="ECO:0000256" key="4">
    <source>
        <dbReference type="ARBA" id="ARBA00023163"/>
    </source>
</evidence>
<name>A0ABX1GF36_9GAMM</name>
<protein>
    <submittedName>
        <fullName evidence="6">LysR family transcriptional regulator</fullName>
    </submittedName>
</protein>
<dbReference type="EMBL" id="JAAWWK010000003">
    <property type="protein sequence ID" value="NKI17807.1"/>
    <property type="molecule type" value="Genomic_DNA"/>
</dbReference>
<dbReference type="PROSITE" id="PS50931">
    <property type="entry name" value="HTH_LYSR"/>
    <property type="match status" value="1"/>
</dbReference>
<dbReference type="InterPro" id="IPR000847">
    <property type="entry name" value="LysR_HTH_N"/>
</dbReference>
<feature type="domain" description="HTH lysR-type" evidence="5">
    <location>
        <begin position="9"/>
        <end position="66"/>
    </location>
</feature>
<evidence type="ECO:0000256" key="3">
    <source>
        <dbReference type="ARBA" id="ARBA00023125"/>
    </source>
</evidence>
<dbReference type="InterPro" id="IPR005119">
    <property type="entry name" value="LysR_subst-bd"/>
</dbReference>
<evidence type="ECO:0000313" key="7">
    <source>
        <dbReference type="Proteomes" id="UP000765845"/>
    </source>
</evidence>
<dbReference type="PANTHER" id="PTHR30126:SF5">
    <property type="entry name" value="HTH-TYPE TRANSCRIPTIONAL ACTIVATOR CMPR"/>
    <property type="match status" value="1"/>
</dbReference>
<comment type="similarity">
    <text evidence="1">Belongs to the LysR transcriptional regulatory family.</text>
</comment>
<proteinExistence type="inferred from homology"/>
<evidence type="ECO:0000259" key="5">
    <source>
        <dbReference type="PROSITE" id="PS50931"/>
    </source>
</evidence>
<evidence type="ECO:0000256" key="2">
    <source>
        <dbReference type="ARBA" id="ARBA00023015"/>
    </source>
</evidence>
<dbReference type="InterPro" id="IPR036388">
    <property type="entry name" value="WH-like_DNA-bd_sf"/>
</dbReference>
<dbReference type="Gene3D" id="3.40.190.290">
    <property type="match status" value="1"/>
</dbReference>
<dbReference type="InterPro" id="IPR036390">
    <property type="entry name" value="WH_DNA-bd_sf"/>
</dbReference>
<dbReference type="RefSeq" id="WP_168450345.1">
    <property type="nucleotide sequence ID" value="NZ_JAAWWK010000003.1"/>
</dbReference>
<keyword evidence="2" id="KW-0805">Transcription regulation</keyword>
<keyword evidence="7" id="KW-1185">Reference proteome</keyword>
<dbReference type="Proteomes" id="UP000765845">
    <property type="component" value="Unassembled WGS sequence"/>
</dbReference>
<dbReference type="Pfam" id="PF00126">
    <property type="entry name" value="HTH_1"/>
    <property type="match status" value="1"/>
</dbReference>